<proteinExistence type="predicted"/>
<dbReference type="EMBL" id="QXFZ01001048">
    <property type="protein sequence ID" value="KAE9098180.1"/>
    <property type="molecule type" value="Genomic_DNA"/>
</dbReference>
<name>A0A6A3RJK8_9STRA</name>
<dbReference type="Proteomes" id="UP000437068">
    <property type="component" value="Unassembled WGS sequence"/>
</dbReference>
<dbReference type="EMBL" id="QXFY01001026">
    <property type="protein sequence ID" value="KAE9330879.1"/>
    <property type="molecule type" value="Genomic_DNA"/>
</dbReference>
<evidence type="ECO:0000313" key="1">
    <source>
        <dbReference type="EMBL" id="KAE8932448.1"/>
    </source>
</evidence>
<evidence type="ECO:0000313" key="16">
    <source>
        <dbReference type="Proteomes" id="UP000441208"/>
    </source>
</evidence>
<evidence type="ECO:0000313" key="4">
    <source>
        <dbReference type="EMBL" id="KAE9098216.1"/>
    </source>
</evidence>
<keyword evidence="12" id="KW-1185">Reference proteome</keyword>
<dbReference type="Proteomes" id="UP000460718">
    <property type="component" value="Unassembled WGS sequence"/>
</dbReference>
<accession>A0A6A3RJK8</accession>
<dbReference type="Proteomes" id="UP000433483">
    <property type="component" value="Unassembled WGS sequence"/>
</dbReference>
<dbReference type="EMBL" id="QXGB01001014">
    <property type="protein sequence ID" value="KAE9198940.1"/>
    <property type="molecule type" value="Genomic_DNA"/>
</dbReference>
<dbReference type="OrthoDB" id="113735at2759"/>
<evidence type="ECO:0000313" key="19">
    <source>
        <dbReference type="Proteomes" id="UP000486351"/>
    </source>
</evidence>
<evidence type="ECO:0000313" key="14">
    <source>
        <dbReference type="Proteomes" id="UP000440367"/>
    </source>
</evidence>
<organism evidence="3 16">
    <name type="scientific">Phytophthora fragariae</name>
    <dbReference type="NCBI Taxonomy" id="53985"/>
    <lineage>
        <taxon>Eukaryota</taxon>
        <taxon>Sar</taxon>
        <taxon>Stramenopiles</taxon>
        <taxon>Oomycota</taxon>
        <taxon>Peronosporomycetes</taxon>
        <taxon>Peronosporales</taxon>
        <taxon>Peronosporaceae</taxon>
        <taxon>Phytophthora</taxon>
    </lineage>
</organism>
<evidence type="ECO:0000313" key="13">
    <source>
        <dbReference type="Proteomes" id="UP000437068"/>
    </source>
</evidence>
<evidence type="ECO:0000313" key="6">
    <source>
        <dbReference type="EMBL" id="KAE9198940.1"/>
    </source>
</evidence>
<dbReference type="EMBL" id="QXGE01001019">
    <property type="protein sequence ID" value="KAE9299184.1"/>
    <property type="molecule type" value="Genomic_DNA"/>
</dbReference>
<dbReference type="Proteomes" id="UP000488956">
    <property type="component" value="Unassembled WGS sequence"/>
</dbReference>
<dbReference type="EMBL" id="QXFW01003442">
    <property type="protein sequence ID" value="KAE8970757.1"/>
    <property type="molecule type" value="Genomic_DNA"/>
</dbReference>
<dbReference type="EMBL" id="QXGD01001106">
    <property type="protein sequence ID" value="KAE9214586.1"/>
    <property type="molecule type" value="Genomic_DNA"/>
</dbReference>
<dbReference type="EMBL" id="QXGF01001118">
    <property type="protein sequence ID" value="KAE8932448.1"/>
    <property type="molecule type" value="Genomic_DNA"/>
</dbReference>
<dbReference type="Proteomes" id="UP000440367">
    <property type="component" value="Unassembled WGS sequence"/>
</dbReference>
<reference evidence="11 12" key="1">
    <citation type="submission" date="2018-08" db="EMBL/GenBank/DDBJ databases">
        <title>Genomic investigation of the strawberry pathogen Phytophthora fragariae indicates pathogenicity is determined by transcriptional variation in three key races.</title>
        <authorList>
            <person name="Adams T.M."/>
            <person name="Armitage A.D."/>
            <person name="Sobczyk M.K."/>
            <person name="Bates H.J."/>
            <person name="Dunwell J.M."/>
            <person name="Nellist C.F."/>
            <person name="Harrison R.J."/>
        </authorList>
    </citation>
    <scope>NUCLEOTIDE SEQUENCE [LARGE SCALE GENOMIC DNA]</scope>
    <source>
        <strain evidence="9 13">A4</strain>
        <strain evidence="8 14">BC-1</strain>
        <strain evidence="7 18">BC-23</strain>
        <strain evidence="6 12">NOV-27</strain>
        <strain evidence="5 15">NOV-5</strain>
        <strain evidence="3 16">NOV-71</strain>
        <strain evidence="10 19">NOV-77</strain>
        <strain evidence="1 11">NOV-9</strain>
        <strain evidence="4 20">ONT-3</strain>
        <strain evidence="2 17">SCRP245</strain>
    </source>
</reference>
<comment type="caution">
    <text evidence="3">The sequence shown here is derived from an EMBL/GenBank/DDBJ whole genome shotgun (WGS) entry which is preliminary data.</text>
</comment>
<dbReference type="Proteomes" id="UP000429523">
    <property type="component" value="Unassembled WGS sequence"/>
</dbReference>
<sequence length="88" mass="10012">MPISSKFDDVMQKVGEQHDRGGFFQGIFVGFEGGREAGGWNERTTVLQTLPATRPPDFNGEEYLYEHPIQPKFLRSVRGLNIMRVTIL</sequence>
<evidence type="ECO:0000313" key="10">
    <source>
        <dbReference type="EMBL" id="KAE9330879.1"/>
    </source>
</evidence>
<dbReference type="Proteomes" id="UP000440732">
    <property type="component" value="Unassembled WGS sequence"/>
</dbReference>
<evidence type="ECO:0000313" key="5">
    <source>
        <dbReference type="EMBL" id="KAE9144741.1"/>
    </source>
</evidence>
<evidence type="ECO:0000313" key="3">
    <source>
        <dbReference type="EMBL" id="KAE9098180.1"/>
    </source>
</evidence>
<evidence type="ECO:0000313" key="8">
    <source>
        <dbReference type="EMBL" id="KAE9214586.1"/>
    </source>
</evidence>
<evidence type="ECO:0000313" key="11">
    <source>
        <dbReference type="Proteomes" id="UP000429523"/>
    </source>
</evidence>
<evidence type="ECO:0000313" key="2">
    <source>
        <dbReference type="EMBL" id="KAE8970757.1"/>
    </source>
</evidence>
<evidence type="ECO:0000313" key="7">
    <source>
        <dbReference type="EMBL" id="KAE9213691.1"/>
    </source>
</evidence>
<evidence type="ECO:0000313" key="9">
    <source>
        <dbReference type="EMBL" id="KAE9299184.1"/>
    </source>
</evidence>
<evidence type="ECO:0000313" key="15">
    <source>
        <dbReference type="Proteomes" id="UP000440732"/>
    </source>
</evidence>
<dbReference type="Proteomes" id="UP000486351">
    <property type="component" value="Unassembled WGS sequence"/>
</dbReference>
<evidence type="ECO:0000313" key="17">
    <source>
        <dbReference type="Proteomes" id="UP000460718"/>
    </source>
</evidence>
<gene>
    <name evidence="9" type="ORF">PF001_g15559</name>
    <name evidence="8" type="ORF">PF002_g17624</name>
    <name evidence="7" type="ORF">PF004_g15267</name>
    <name evidence="6" type="ORF">PF005_g15939</name>
    <name evidence="5" type="ORF">PF006_g10352</name>
    <name evidence="3" type="ORF">PF007_g16360</name>
    <name evidence="10" type="ORF">PF008_g15639</name>
    <name evidence="1" type="ORF">PF009_g17523</name>
    <name evidence="4" type="ORF">PF010_g15645</name>
    <name evidence="2" type="ORF">PF011_g26298</name>
</gene>
<dbReference type="EMBL" id="QXFX01001029">
    <property type="protein sequence ID" value="KAE9098216.1"/>
    <property type="molecule type" value="Genomic_DNA"/>
</dbReference>
<dbReference type="EMBL" id="QXGA01000518">
    <property type="protein sequence ID" value="KAE9144741.1"/>
    <property type="molecule type" value="Genomic_DNA"/>
</dbReference>
<dbReference type="EMBL" id="QXGC01001014">
    <property type="protein sequence ID" value="KAE9213691.1"/>
    <property type="molecule type" value="Genomic_DNA"/>
</dbReference>
<evidence type="ECO:0000313" key="20">
    <source>
        <dbReference type="Proteomes" id="UP000488956"/>
    </source>
</evidence>
<protein>
    <submittedName>
        <fullName evidence="3">Uncharacterized protein</fullName>
    </submittedName>
</protein>
<dbReference type="Proteomes" id="UP000476176">
    <property type="component" value="Unassembled WGS sequence"/>
</dbReference>
<evidence type="ECO:0000313" key="18">
    <source>
        <dbReference type="Proteomes" id="UP000476176"/>
    </source>
</evidence>
<evidence type="ECO:0000313" key="12">
    <source>
        <dbReference type="Proteomes" id="UP000433483"/>
    </source>
</evidence>
<dbReference type="Proteomes" id="UP000441208">
    <property type="component" value="Unassembled WGS sequence"/>
</dbReference>
<dbReference type="AlphaFoldDB" id="A0A6A3RJK8"/>